<accession>A0A7R9F602</accession>
<dbReference type="AlphaFoldDB" id="A0A7R9F602"/>
<evidence type="ECO:0000313" key="2">
    <source>
        <dbReference type="EMBL" id="CAD7447641.1"/>
    </source>
</evidence>
<proteinExistence type="predicted"/>
<reference evidence="2" key="1">
    <citation type="submission" date="2020-11" db="EMBL/GenBank/DDBJ databases">
        <authorList>
            <person name="Tran Van P."/>
        </authorList>
    </citation>
    <scope>NUCLEOTIDE SEQUENCE</scope>
</reference>
<protein>
    <submittedName>
        <fullName evidence="2">Uncharacterized protein</fullName>
    </submittedName>
</protein>
<name>A0A7R9F602_9NEOP</name>
<organism evidence="2">
    <name type="scientific">Timema bartmani</name>
    <dbReference type="NCBI Taxonomy" id="61472"/>
    <lineage>
        <taxon>Eukaryota</taxon>
        <taxon>Metazoa</taxon>
        <taxon>Ecdysozoa</taxon>
        <taxon>Arthropoda</taxon>
        <taxon>Hexapoda</taxon>
        <taxon>Insecta</taxon>
        <taxon>Pterygota</taxon>
        <taxon>Neoptera</taxon>
        <taxon>Polyneoptera</taxon>
        <taxon>Phasmatodea</taxon>
        <taxon>Timematodea</taxon>
        <taxon>Timematoidea</taxon>
        <taxon>Timematidae</taxon>
        <taxon>Timema</taxon>
    </lineage>
</organism>
<feature type="region of interest" description="Disordered" evidence="1">
    <location>
        <begin position="39"/>
        <end position="64"/>
    </location>
</feature>
<sequence length="184" mass="20705">MGDAWLSNLMVLASKKDLLESIPNEEIIDAVSLSSSQIDCERQGGTPNSPGCPDDGLPSSTQPVRDEQFFPGEMTVATSVQDNKITRGQFNGMVRIAGPVHLPCQVNKIHPSVQSIPDVPGGFERRNRIADLHTMTNCRQLQEIYQDRNKKFYDQTETHENELVRGLEQYDPTEPRHHKRPRLA</sequence>
<evidence type="ECO:0000256" key="1">
    <source>
        <dbReference type="SAM" id="MobiDB-lite"/>
    </source>
</evidence>
<dbReference type="EMBL" id="OD569084">
    <property type="protein sequence ID" value="CAD7447641.1"/>
    <property type="molecule type" value="Genomic_DNA"/>
</dbReference>
<gene>
    <name evidence="2" type="ORF">TBIB3V08_LOCUS9950</name>
</gene>
<feature type="region of interest" description="Disordered" evidence="1">
    <location>
        <begin position="161"/>
        <end position="184"/>
    </location>
</feature>